<dbReference type="NCBIfam" id="TIGR03521">
    <property type="entry name" value="GldG"/>
    <property type="match status" value="1"/>
</dbReference>
<organism evidence="9 10">
    <name type="scientific">Bizionia paragorgiae</name>
    <dbReference type="NCBI Taxonomy" id="283786"/>
    <lineage>
        <taxon>Bacteria</taxon>
        <taxon>Pseudomonadati</taxon>
        <taxon>Bacteroidota</taxon>
        <taxon>Flavobacteriia</taxon>
        <taxon>Flavobacteriales</taxon>
        <taxon>Flavobacteriaceae</taxon>
        <taxon>Bizionia</taxon>
    </lineage>
</organism>
<keyword evidence="3 6" id="KW-0812">Transmembrane</keyword>
<dbReference type="Pfam" id="PF12679">
    <property type="entry name" value="ABC2_membrane_2"/>
    <property type="match status" value="1"/>
</dbReference>
<feature type="domain" description="DUF7088" evidence="8">
    <location>
        <begin position="272"/>
        <end position="379"/>
    </location>
</feature>
<name>A0A1H3XPZ7_BIZPA</name>
<dbReference type="PANTHER" id="PTHR30294:SF29">
    <property type="entry name" value="MULTIDRUG ABC TRANSPORTER PERMEASE YBHS-RELATED"/>
    <property type="match status" value="1"/>
</dbReference>
<evidence type="ECO:0000259" key="7">
    <source>
        <dbReference type="Pfam" id="PF09822"/>
    </source>
</evidence>
<feature type="domain" description="ABC-type uncharacterised transport system" evidence="7">
    <location>
        <begin position="426"/>
        <end position="732"/>
    </location>
</feature>
<dbReference type="InterPro" id="IPR019860">
    <property type="entry name" value="Motility-assoc_ABC_perm_GldF"/>
</dbReference>
<keyword evidence="4 6" id="KW-1133">Transmembrane helix</keyword>
<dbReference type="GO" id="GO:0005886">
    <property type="term" value="C:plasma membrane"/>
    <property type="evidence" value="ECO:0007669"/>
    <property type="project" value="UniProtKB-SubCell"/>
</dbReference>
<dbReference type="STRING" id="283786.SAMN04487990_10589"/>
<comment type="subcellular location">
    <subcellularLocation>
        <location evidence="1">Cell membrane</location>
        <topology evidence="1">Multi-pass membrane protein</topology>
    </subcellularLocation>
</comment>
<feature type="transmembrane region" description="Helical" evidence="6">
    <location>
        <begin position="165"/>
        <end position="182"/>
    </location>
</feature>
<evidence type="ECO:0000313" key="9">
    <source>
        <dbReference type="EMBL" id="SEA00598.1"/>
    </source>
</evidence>
<dbReference type="RefSeq" id="WP_092133050.1">
    <property type="nucleotide sequence ID" value="NZ_FNQK01000005.1"/>
</dbReference>
<protein>
    <submittedName>
        <fullName evidence="9">ABC-2 type transport system permease protein</fullName>
    </submittedName>
</protein>
<dbReference type="InterPro" id="IPR055396">
    <property type="entry name" value="DUF7088"/>
</dbReference>
<dbReference type="InterPro" id="IPR019196">
    <property type="entry name" value="ABC_transp_unknown"/>
</dbReference>
<evidence type="ECO:0000256" key="3">
    <source>
        <dbReference type="ARBA" id="ARBA00022692"/>
    </source>
</evidence>
<dbReference type="AlphaFoldDB" id="A0A1H3XPZ7"/>
<evidence type="ECO:0000256" key="5">
    <source>
        <dbReference type="ARBA" id="ARBA00023136"/>
    </source>
</evidence>
<dbReference type="InterPro" id="IPR051449">
    <property type="entry name" value="ABC-2_transporter_component"/>
</dbReference>
<feature type="transmembrane region" description="Helical" evidence="6">
    <location>
        <begin position="246"/>
        <end position="265"/>
    </location>
</feature>
<proteinExistence type="predicted"/>
<evidence type="ECO:0000256" key="6">
    <source>
        <dbReference type="SAM" id="Phobius"/>
    </source>
</evidence>
<feature type="transmembrane region" description="Helical" evidence="6">
    <location>
        <begin position="137"/>
        <end position="158"/>
    </location>
</feature>
<evidence type="ECO:0000256" key="1">
    <source>
        <dbReference type="ARBA" id="ARBA00004651"/>
    </source>
</evidence>
<dbReference type="Pfam" id="PF09822">
    <property type="entry name" value="ABC_transp_aux"/>
    <property type="match status" value="1"/>
</dbReference>
<sequence length="798" mass="89570">MFAILKKEIQSFFASPIGYLVIALFLLLNGLFLWLFKGEFNILNYGFADLSSFFLLAPWILVFLIPAVTMRSFSDEKKQGTLELLLTKPISHLQIVLGKYFGAVVLIVLALIPTLLYVLTVYQLGKPVGNLDMGSTLGSYFGLLFLVAAYTAIGLFASTLSDNQIVAFISAVFLCFFFYIGFEGIADMTSSRFIDQLGMSSHYKSMSRGVLDTRDIIYFLSVTVLFLFFTVKRVNSEASKAIKWSMLAIVPATIFVLNAISTSVYSRFDLTSDKRYTLSDATLNIVKDADSPIVIDVFLEGEGFPSEFRRLQSETRQLLEEFSAYNSNISFKFLDPIEDDATRDRNIEQLNARGLTPMQVNVQENGKQSQAIIFPWALASYNGETVKIGLVKYKVNADQQELVTNSVQHLEYAIADGLGKLIHPKKRKVAVLKGNGEMPNQYIADFVTTLRDYYYIAPFTLDSVAVSPQKTASALNDYDLIIAAKPTEAFSEQEKFVLDQYTMQGGKSLWLIDAIAMEKDSLFNPEGKNVAIPRDLNLTDFFFKYGVRINPLLTSVKSQNIGRIALESGENESTRIQLFNWPYSPLGISATNHPISNNINLVKFDFANQIDTLKNDISKTILLKSDAPARLEGTPMEISLSFALQEPDSELFNKEAQNLAVLLEGEFTSVYHNRVKPLDLLETKDNSSPTKMIVIADGDVIKNDINRNGPLSLGFDKWTKESYGNKEFLLNAVNYLLDDDGLINIRSKEVKVAFLDQHKIADEKTKWQIINIALPLVLLGVFGVLFYYLRRKKYAKPA</sequence>
<dbReference type="OrthoDB" id="9777219at2"/>
<keyword evidence="5 6" id="KW-0472">Membrane</keyword>
<feature type="transmembrane region" description="Helical" evidence="6">
    <location>
        <begin position="42"/>
        <end position="68"/>
    </location>
</feature>
<dbReference type="NCBIfam" id="TIGR03518">
    <property type="entry name" value="ABC_perm_GldF"/>
    <property type="match status" value="1"/>
</dbReference>
<feature type="transmembrane region" description="Helical" evidence="6">
    <location>
        <begin position="767"/>
        <end position="789"/>
    </location>
</feature>
<dbReference type="Proteomes" id="UP000198846">
    <property type="component" value="Unassembled WGS sequence"/>
</dbReference>
<keyword evidence="2" id="KW-1003">Cell membrane</keyword>
<dbReference type="GO" id="GO:0140359">
    <property type="term" value="F:ABC-type transporter activity"/>
    <property type="evidence" value="ECO:0007669"/>
    <property type="project" value="InterPro"/>
</dbReference>
<evidence type="ECO:0000313" key="10">
    <source>
        <dbReference type="Proteomes" id="UP000198846"/>
    </source>
</evidence>
<keyword evidence="10" id="KW-1185">Reference proteome</keyword>
<evidence type="ECO:0000256" key="4">
    <source>
        <dbReference type="ARBA" id="ARBA00022989"/>
    </source>
</evidence>
<feature type="transmembrane region" description="Helical" evidence="6">
    <location>
        <begin position="12"/>
        <end position="36"/>
    </location>
</feature>
<reference evidence="9 10" key="1">
    <citation type="submission" date="2016-10" db="EMBL/GenBank/DDBJ databases">
        <authorList>
            <person name="de Groot N.N."/>
        </authorList>
    </citation>
    <scope>NUCLEOTIDE SEQUENCE [LARGE SCALE GENOMIC DNA]</scope>
    <source>
        <strain evidence="9 10">DSM 23842</strain>
    </source>
</reference>
<gene>
    <name evidence="9" type="ORF">SAMN04487990_10589</name>
</gene>
<dbReference type="InterPro" id="IPR019863">
    <property type="entry name" value="Motility-assoc_ABC-rel_GldG"/>
</dbReference>
<feature type="transmembrane region" description="Helical" evidence="6">
    <location>
        <begin position="216"/>
        <end position="234"/>
    </location>
</feature>
<evidence type="ECO:0000259" key="8">
    <source>
        <dbReference type="Pfam" id="PF23357"/>
    </source>
</evidence>
<dbReference type="PANTHER" id="PTHR30294">
    <property type="entry name" value="MEMBRANE COMPONENT OF ABC TRANSPORTER YHHJ-RELATED"/>
    <property type="match status" value="1"/>
</dbReference>
<dbReference type="EMBL" id="FNQK01000005">
    <property type="protein sequence ID" value="SEA00598.1"/>
    <property type="molecule type" value="Genomic_DNA"/>
</dbReference>
<feature type="transmembrane region" description="Helical" evidence="6">
    <location>
        <begin position="100"/>
        <end position="125"/>
    </location>
</feature>
<accession>A0A1H3XPZ7</accession>
<evidence type="ECO:0000256" key="2">
    <source>
        <dbReference type="ARBA" id="ARBA00022475"/>
    </source>
</evidence>
<dbReference type="Pfam" id="PF23357">
    <property type="entry name" value="DUF7088"/>
    <property type="match status" value="1"/>
</dbReference>